<comment type="caution">
    <text evidence="1">The sequence shown here is derived from an EMBL/GenBank/DDBJ whole genome shotgun (WGS) entry which is preliminary data.</text>
</comment>
<dbReference type="EMBL" id="BMIX01000001">
    <property type="protein sequence ID" value="GGG23960.1"/>
    <property type="molecule type" value="Genomic_DNA"/>
</dbReference>
<name>A0ABQ1WD90_9FLAO</name>
<evidence type="ECO:0000313" key="1">
    <source>
        <dbReference type="EMBL" id="GGG23960.1"/>
    </source>
</evidence>
<dbReference type="RefSeq" id="WP_011710339.1">
    <property type="nucleotide sequence ID" value="NZ_BMIX01000001.1"/>
</dbReference>
<keyword evidence="2" id="KW-1185">Reference proteome</keyword>
<proteinExistence type="predicted"/>
<dbReference type="Proteomes" id="UP000605733">
    <property type="component" value="Unassembled WGS sequence"/>
</dbReference>
<evidence type="ECO:0000313" key="2">
    <source>
        <dbReference type="Proteomes" id="UP000605733"/>
    </source>
</evidence>
<organism evidence="1 2">
    <name type="scientific">Christiangramia forsetii</name>
    <dbReference type="NCBI Taxonomy" id="411153"/>
    <lineage>
        <taxon>Bacteria</taxon>
        <taxon>Pseudomonadati</taxon>
        <taxon>Bacteroidota</taxon>
        <taxon>Flavobacteriia</taxon>
        <taxon>Flavobacteriales</taxon>
        <taxon>Flavobacteriaceae</taxon>
        <taxon>Christiangramia</taxon>
    </lineage>
</organism>
<reference evidence="2" key="1">
    <citation type="journal article" date="2019" name="Int. J. Syst. Evol. Microbiol.">
        <title>The Global Catalogue of Microorganisms (GCM) 10K type strain sequencing project: providing services to taxonomists for standard genome sequencing and annotation.</title>
        <authorList>
            <consortium name="The Broad Institute Genomics Platform"/>
            <consortium name="The Broad Institute Genome Sequencing Center for Infectious Disease"/>
            <person name="Wu L."/>
            <person name="Ma J."/>
        </authorList>
    </citation>
    <scope>NUCLEOTIDE SEQUENCE [LARGE SCALE GENOMIC DNA]</scope>
    <source>
        <strain evidence="2">CGMCC 1.15422</strain>
    </source>
</reference>
<sequence length="168" mass="19779">MINLFNAQIANLAIHKIGNKSRGEGKFLSQEQTSLNDEITPLLKEYYLKPFREKEENYFKFSHEIDLEFNEDQFLSQFKNPGLIPEFQNYKTEKGPKYSVQDLSSFPIDNGAVSESRKKFKGVIELDSNMTIKMDFVNAESADKFLEKGWDEEKQMYYYLCYFNSEKK</sequence>
<accession>A0ABQ1WD90</accession>
<protein>
    <submittedName>
        <fullName evidence="1">Uncharacterized protein</fullName>
    </submittedName>
</protein>
<gene>
    <name evidence="1" type="ORF">GCM10011532_03980</name>
</gene>